<protein>
    <submittedName>
        <fullName evidence="1">RCG24791</fullName>
    </submittedName>
</protein>
<dbReference type="EMBL" id="CH473980">
    <property type="protein sequence ID" value="EDM08524.1"/>
    <property type="molecule type" value="Genomic_DNA"/>
</dbReference>
<feature type="non-terminal residue" evidence="1">
    <location>
        <position position="60"/>
    </location>
</feature>
<evidence type="ECO:0000313" key="2">
    <source>
        <dbReference type="Proteomes" id="UP000234681"/>
    </source>
</evidence>
<organism evidence="1 2">
    <name type="scientific">Rattus norvegicus</name>
    <name type="common">Rat</name>
    <dbReference type="NCBI Taxonomy" id="10116"/>
    <lineage>
        <taxon>Eukaryota</taxon>
        <taxon>Metazoa</taxon>
        <taxon>Chordata</taxon>
        <taxon>Craniata</taxon>
        <taxon>Vertebrata</taxon>
        <taxon>Euteleostomi</taxon>
        <taxon>Mammalia</taxon>
        <taxon>Eutheria</taxon>
        <taxon>Euarchontoglires</taxon>
        <taxon>Glires</taxon>
        <taxon>Rodentia</taxon>
        <taxon>Myomorpha</taxon>
        <taxon>Muroidea</taxon>
        <taxon>Muridae</taxon>
        <taxon>Murinae</taxon>
        <taxon>Rattus</taxon>
    </lineage>
</organism>
<reference evidence="2" key="1">
    <citation type="submission" date="2005-09" db="EMBL/GenBank/DDBJ databases">
        <authorList>
            <person name="Mural R.J."/>
            <person name="Li P.W."/>
            <person name="Adams M.D."/>
            <person name="Amanatides P.G."/>
            <person name="Baden-Tillson H."/>
            <person name="Barnstead M."/>
            <person name="Chin S.H."/>
            <person name="Dew I."/>
            <person name="Evans C.A."/>
            <person name="Ferriera S."/>
            <person name="Flanigan M."/>
            <person name="Fosler C."/>
            <person name="Glodek A."/>
            <person name="Gu Z."/>
            <person name="Holt R.A."/>
            <person name="Jennings D."/>
            <person name="Kraft C.L."/>
            <person name="Lu F."/>
            <person name="Nguyen T."/>
            <person name="Nusskern D.R."/>
            <person name="Pfannkoch C.M."/>
            <person name="Sitter C."/>
            <person name="Sutton G.G."/>
            <person name="Venter J.C."/>
            <person name="Wang Z."/>
            <person name="Woodage T."/>
            <person name="Zheng X.H."/>
            <person name="Zhong F."/>
        </authorList>
    </citation>
    <scope>NUCLEOTIDE SEQUENCE [LARGE SCALE GENOMIC DNA]</scope>
    <source>
        <strain>BN</strain>
        <strain evidence="2">Sprague-Dawley</strain>
    </source>
</reference>
<gene>
    <name evidence="1" type="ORF">rCG_24791</name>
</gene>
<sequence>MKGIHNPWSDKVVCPESKTGSVTFACACGANHKQSAFGTFPHFTISSHWSYFLKINLHVY</sequence>
<name>A6JBZ7_RAT</name>
<evidence type="ECO:0000313" key="1">
    <source>
        <dbReference type="EMBL" id="EDM08524.1"/>
    </source>
</evidence>
<proteinExistence type="predicted"/>
<accession>A6JBZ7</accession>
<dbReference type="AlphaFoldDB" id="A6JBZ7"/>
<dbReference type="Proteomes" id="UP000234681">
    <property type="component" value="Chromosome 1"/>
</dbReference>